<dbReference type="CDD" id="cd18315">
    <property type="entry name" value="BTB_POZ_BAB-like"/>
    <property type="match status" value="1"/>
</dbReference>
<dbReference type="GO" id="GO:0048513">
    <property type="term" value="P:animal organ development"/>
    <property type="evidence" value="ECO:0007669"/>
    <property type="project" value="UniProtKB-ARBA"/>
</dbReference>
<keyword evidence="1" id="KW-0479">Metal-binding</keyword>
<dbReference type="SUPFAM" id="SSF54695">
    <property type="entry name" value="POZ domain"/>
    <property type="match status" value="1"/>
</dbReference>
<feature type="compositionally biased region" description="Basic and acidic residues" evidence="6">
    <location>
        <begin position="227"/>
        <end position="248"/>
    </location>
</feature>
<evidence type="ECO:0000256" key="1">
    <source>
        <dbReference type="ARBA" id="ARBA00022723"/>
    </source>
</evidence>
<evidence type="ECO:0000259" key="7">
    <source>
        <dbReference type="PROSITE" id="PS50097"/>
    </source>
</evidence>
<feature type="region of interest" description="Disordered" evidence="6">
    <location>
        <begin position="363"/>
        <end position="402"/>
    </location>
</feature>
<protein>
    <submittedName>
        <fullName evidence="9">Uncharacterized protein</fullName>
    </submittedName>
</protein>
<dbReference type="Gene3D" id="3.30.710.10">
    <property type="entry name" value="Potassium Channel Kv1.1, Chain A"/>
    <property type="match status" value="1"/>
</dbReference>
<evidence type="ECO:0000256" key="5">
    <source>
        <dbReference type="PROSITE-ProRule" id="PRU00042"/>
    </source>
</evidence>
<keyword evidence="10" id="KW-1185">Reference proteome</keyword>
<dbReference type="InterPro" id="IPR000210">
    <property type="entry name" value="BTB/POZ_dom"/>
</dbReference>
<feature type="compositionally biased region" description="Polar residues" evidence="6">
    <location>
        <begin position="249"/>
        <end position="267"/>
    </location>
</feature>
<dbReference type="Pfam" id="PF00096">
    <property type="entry name" value="zf-C2H2"/>
    <property type="match status" value="2"/>
</dbReference>
<dbReference type="SMART" id="SM00355">
    <property type="entry name" value="ZnF_C2H2"/>
    <property type="match status" value="3"/>
</dbReference>
<evidence type="ECO:0000256" key="6">
    <source>
        <dbReference type="SAM" id="MobiDB-lite"/>
    </source>
</evidence>
<dbReference type="EMBL" id="JARKIK010000023">
    <property type="protein sequence ID" value="KAK8743969.1"/>
    <property type="molecule type" value="Genomic_DNA"/>
</dbReference>
<feature type="region of interest" description="Disordered" evidence="6">
    <location>
        <begin position="222"/>
        <end position="269"/>
    </location>
</feature>
<dbReference type="InterPro" id="IPR013087">
    <property type="entry name" value="Znf_C2H2_type"/>
</dbReference>
<evidence type="ECO:0000259" key="8">
    <source>
        <dbReference type="PROSITE" id="PS50157"/>
    </source>
</evidence>
<dbReference type="PANTHER" id="PTHR23110:SF99">
    <property type="entry name" value="BROAD-COMPLEX CORE PROTEIN ISOFORM 6"/>
    <property type="match status" value="1"/>
</dbReference>
<dbReference type="InterPro" id="IPR036236">
    <property type="entry name" value="Znf_C2H2_sf"/>
</dbReference>
<evidence type="ECO:0000313" key="10">
    <source>
        <dbReference type="Proteomes" id="UP001445076"/>
    </source>
</evidence>
<dbReference type="Gene3D" id="3.30.160.60">
    <property type="entry name" value="Classic Zinc Finger"/>
    <property type="match status" value="2"/>
</dbReference>
<dbReference type="PROSITE" id="PS50157">
    <property type="entry name" value="ZINC_FINGER_C2H2_2"/>
    <property type="match status" value="3"/>
</dbReference>
<dbReference type="SUPFAM" id="SSF57667">
    <property type="entry name" value="beta-beta-alpha zinc fingers"/>
    <property type="match status" value="1"/>
</dbReference>
<proteinExistence type="predicted"/>
<dbReference type="InterPro" id="IPR051095">
    <property type="entry name" value="Dros_DevTransReg"/>
</dbReference>
<dbReference type="AlphaFoldDB" id="A0AAW0Y1C3"/>
<dbReference type="PROSITE" id="PS50097">
    <property type="entry name" value="BTB"/>
    <property type="match status" value="1"/>
</dbReference>
<dbReference type="GO" id="GO:0003006">
    <property type="term" value="P:developmental process involved in reproduction"/>
    <property type="evidence" value="ECO:0007669"/>
    <property type="project" value="UniProtKB-ARBA"/>
</dbReference>
<dbReference type="PROSITE" id="PS00028">
    <property type="entry name" value="ZINC_FINGER_C2H2_1"/>
    <property type="match status" value="1"/>
</dbReference>
<sequence>MADGMLSLSWNNHSSTFCHMLSQLRHKEKYSDATVACEGRFYPVHKLVLSTCSQYFEDMFEHVIGKHPIVLLHDVRRDELEALLSYMYAGIVSVAQRDLARLIKVAELLQIKGLAVPDEIPTDKKNVRNNLSLSSERTSPRPKVAHGVESSDDRTSPHPKRRRREDNAMPSQGGSSPIRVPDSPRPSSHTKDSNQMQEDSEIKYEMQEENIENVNPRVEIVEQSTCDIRDHTERTNTSKTEQRGEHQVNQRLQHQPGSQEPSGNQYKDGTDDAIVIKEETWEDPGDNQINSMTTSLGFGPSSDEMSSSAIDGAQEDHAKLLLSKEYESHLPQALPEVVVEALAGPSGMHEWLGGGDFTAGLAGVENYSGEGSPPTADHPLQHQLDSDKAGVGATGSRSSQTSATKLHQCPYCPYDTYRKDHLKIHIRTHTGERPYACHYCPSRFIQTNALRKHLLTHNRAKLKHHCMYCTYSTSKKRALILHLHNHTESK</sequence>
<dbReference type="GO" id="GO:0005634">
    <property type="term" value="C:nucleus"/>
    <property type="evidence" value="ECO:0007669"/>
    <property type="project" value="TreeGrafter"/>
</dbReference>
<organism evidence="9 10">
    <name type="scientific">Cherax quadricarinatus</name>
    <name type="common">Australian red claw crayfish</name>
    <dbReference type="NCBI Taxonomy" id="27406"/>
    <lineage>
        <taxon>Eukaryota</taxon>
        <taxon>Metazoa</taxon>
        <taxon>Ecdysozoa</taxon>
        <taxon>Arthropoda</taxon>
        <taxon>Crustacea</taxon>
        <taxon>Multicrustacea</taxon>
        <taxon>Malacostraca</taxon>
        <taxon>Eumalacostraca</taxon>
        <taxon>Eucarida</taxon>
        <taxon>Decapoda</taxon>
        <taxon>Pleocyemata</taxon>
        <taxon>Astacidea</taxon>
        <taxon>Parastacoidea</taxon>
        <taxon>Parastacidae</taxon>
        <taxon>Cherax</taxon>
    </lineage>
</organism>
<evidence type="ECO:0000256" key="4">
    <source>
        <dbReference type="ARBA" id="ARBA00023242"/>
    </source>
</evidence>
<feature type="region of interest" description="Disordered" evidence="6">
    <location>
        <begin position="120"/>
        <end position="200"/>
    </location>
</feature>
<keyword evidence="2 5" id="KW-0863">Zinc-finger</keyword>
<feature type="domain" description="C2H2-type" evidence="8">
    <location>
        <begin position="407"/>
        <end position="434"/>
    </location>
</feature>
<dbReference type="Pfam" id="PF00651">
    <property type="entry name" value="BTB"/>
    <property type="match status" value="1"/>
</dbReference>
<reference evidence="9 10" key="1">
    <citation type="journal article" date="2024" name="BMC Genomics">
        <title>Genome assembly of redclaw crayfish (Cherax quadricarinatus) provides insights into its immune adaptation and hypoxia tolerance.</title>
        <authorList>
            <person name="Liu Z."/>
            <person name="Zheng J."/>
            <person name="Li H."/>
            <person name="Fang K."/>
            <person name="Wang S."/>
            <person name="He J."/>
            <person name="Zhou D."/>
            <person name="Weng S."/>
            <person name="Chi M."/>
            <person name="Gu Z."/>
            <person name="He J."/>
            <person name="Li F."/>
            <person name="Wang M."/>
        </authorList>
    </citation>
    <scope>NUCLEOTIDE SEQUENCE [LARGE SCALE GENOMIC DNA]</scope>
    <source>
        <strain evidence="9">ZL_2023a</strain>
    </source>
</reference>
<dbReference type="GO" id="GO:0008270">
    <property type="term" value="F:zinc ion binding"/>
    <property type="evidence" value="ECO:0007669"/>
    <property type="project" value="UniProtKB-KW"/>
</dbReference>
<feature type="domain" description="C2H2-type" evidence="8">
    <location>
        <begin position="464"/>
        <end position="490"/>
    </location>
</feature>
<gene>
    <name evidence="9" type="ORF">OTU49_000939</name>
</gene>
<evidence type="ECO:0000313" key="9">
    <source>
        <dbReference type="EMBL" id="KAK8743969.1"/>
    </source>
</evidence>
<keyword evidence="4" id="KW-0539">Nucleus</keyword>
<feature type="domain" description="BTB" evidence="7">
    <location>
        <begin position="31"/>
        <end position="96"/>
    </location>
</feature>
<feature type="compositionally biased region" description="Polar residues" evidence="6">
    <location>
        <begin position="128"/>
        <end position="137"/>
    </location>
</feature>
<dbReference type="FunFam" id="3.30.160.60:FF:002343">
    <property type="entry name" value="Zinc finger protein 33A"/>
    <property type="match status" value="1"/>
</dbReference>
<evidence type="ECO:0000256" key="2">
    <source>
        <dbReference type="ARBA" id="ARBA00022771"/>
    </source>
</evidence>
<dbReference type="InterPro" id="IPR011333">
    <property type="entry name" value="SKP1/BTB/POZ_sf"/>
</dbReference>
<dbReference type="Proteomes" id="UP001445076">
    <property type="component" value="Unassembled WGS sequence"/>
</dbReference>
<evidence type="ECO:0000256" key="3">
    <source>
        <dbReference type="ARBA" id="ARBA00022833"/>
    </source>
</evidence>
<dbReference type="GO" id="GO:0048666">
    <property type="term" value="P:neuron development"/>
    <property type="evidence" value="ECO:0007669"/>
    <property type="project" value="UniProtKB-ARBA"/>
</dbReference>
<dbReference type="SMART" id="SM00225">
    <property type="entry name" value="BTB"/>
    <property type="match status" value="1"/>
</dbReference>
<feature type="domain" description="C2H2-type" evidence="8">
    <location>
        <begin position="435"/>
        <end position="462"/>
    </location>
</feature>
<accession>A0AAW0Y1C3</accession>
<keyword evidence="3" id="KW-0862">Zinc</keyword>
<dbReference type="GO" id="GO:0006357">
    <property type="term" value="P:regulation of transcription by RNA polymerase II"/>
    <property type="evidence" value="ECO:0007669"/>
    <property type="project" value="TreeGrafter"/>
</dbReference>
<comment type="caution">
    <text evidence="9">The sequence shown here is derived from an EMBL/GenBank/DDBJ whole genome shotgun (WGS) entry which is preliminary data.</text>
</comment>
<dbReference type="PANTHER" id="PTHR23110">
    <property type="entry name" value="BTB DOMAIN TRANSCRIPTION FACTOR"/>
    <property type="match status" value="1"/>
</dbReference>
<name>A0AAW0Y1C3_CHEQU</name>